<evidence type="ECO:0000256" key="3">
    <source>
        <dbReference type="ARBA" id="ARBA00022448"/>
    </source>
</evidence>
<dbReference type="PROSITE" id="PS00872">
    <property type="entry name" value="NA_GALACTOSIDE_SYMP"/>
    <property type="match status" value="1"/>
</dbReference>
<comment type="caution">
    <text evidence="9">The sequence shown here is derived from an EMBL/GenBank/DDBJ whole genome shotgun (WGS) entry which is preliminary data.</text>
</comment>
<keyword evidence="10" id="KW-1185">Reference proteome</keyword>
<protein>
    <submittedName>
        <fullName evidence="9">MFS transporter</fullName>
    </submittedName>
</protein>
<feature type="transmembrane region" description="Helical" evidence="8">
    <location>
        <begin position="254"/>
        <end position="282"/>
    </location>
</feature>
<comment type="similarity">
    <text evidence="2">Belongs to the sodium:galactoside symporter (TC 2.A.2) family.</text>
</comment>
<keyword evidence="3" id="KW-0813">Transport</keyword>
<dbReference type="AlphaFoldDB" id="A0A6B2M1C4"/>
<dbReference type="GO" id="GO:0015293">
    <property type="term" value="F:symporter activity"/>
    <property type="evidence" value="ECO:0007669"/>
    <property type="project" value="InterPro"/>
</dbReference>
<dbReference type="GO" id="GO:0006814">
    <property type="term" value="P:sodium ion transport"/>
    <property type="evidence" value="ECO:0007669"/>
    <property type="project" value="InterPro"/>
</dbReference>
<feature type="transmembrane region" description="Helical" evidence="8">
    <location>
        <begin position="433"/>
        <end position="455"/>
    </location>
</feature>
<evidence type="ECO:0000313" key="10">
    <source>
        <dbReference type="Proteomes" id="UP000478417"/>
    </source>
</evidence>
<evidence type="ECO:0000256" key="4">
    <source>
        <dbReference type="ARBA" id="ARBA00022475"/>
    </source>
</evidence>
<dbReference type="GO" id="GO:0005886">
    <property type="term" value="C:plasma membrane"/>
    <property type="evidence" value="ECO:0007669"/>
    <property type="project" value="UniProtKB-SubCell"/>
</dbReference>
<dbReference type="InterPro" id="IPR036259">
    <property type="entry name" value="MFS_trans_sf"/>
</dbReference>
<keyword evidence="7 8" id="KW-0472">Membrane</keyword>
<dbReference type="PANTHER" id="PTHR11328:SF24">
    <property type="entry name" value="MAJOR FACILITATOR SUPERFAMILY (MFS) PROFILE DOMAIN-CONTAINING PROTEIN"/>
    <property type="match status" value="1"/>
</dbReference>
<sequence length="488" mass="54480">MKTNPHHQTSPEDRIPLPQKIFYGTGQISNIILALAIVNLAPFVLTVELKVDAFLVGLALGLPRLWDAFTDPVVGYMSDNWRSRWGRRKPFLLLGSVSVGICLMLMWQLPQGWSEMAYFWFFLGMSLIFYLAYTVYATPFVAMGYELTPDYHERTRLMGTMNFIGSLAAIPMAWLFAITQWDIFEDGVQGARVLALGLGVMVIALAMVPITLLKDPTKHRFLKKDPDARTHDGKEKLQFFAGLKTTLKNRNFRMLCFATFSFFPGLILIQNFSSFLVIYYVYGGDNAAASVLLGWSGSLAAFLGVVFIPLVTFMGTHLGKRKAFIVCAGLALFGTLIKWWCYQPSMPYVNLIPGPFIGIGFSALWVLMGSMMADVCDEDELHTGERREGTYSAVFWWIVKLGLSASLATSGLLLNATGFNEDLGASQADGVYFAMRICDIVFPALFISAAIYFTWKFPLTEELSYQIKAELEAKRGKVAMLHEEGAQA</sequence>
<keyword evidence="6 8" id="KW-1133">Transmembrane helix</keyword>
<feature type="transmembrane region" description="Helical" evidence="8">
    <location>
        <begin position="163"/>
        <end position="181"/>
    </location>
</feature>
<dbReference type="Proteomes" id="UP000478417">
    <property type="component" value="Unassembled WGS sequence"/>
</dbReference>
<feature type="transmembrane region" description="Helical" evidence="8">
    <location>
        <begin position="352"/>
        <end position="373"/>
    </location>
</feature>
<accession>A0A6B2M1C4</accession>
<keyword evidence="4" id="KW-1003">Cell membrane</keyword>
<evidence type="ECO:0000256" key="5">
    <source>
        <dbReference type="ARBA" id="ARBA00022692"/>
    </source>
</evidence>
<dbReference type="RefSeq" id="WP_163965320.1">
    <property type="nucleotide sequence ID" value="NZ_JAAGNX010000002.1"/>
</dbReference>
<evidence type="ECO:0000256" key="1">
    <source>
        <dbReference type="ARBA" id="ARBA00004651"/>
    </source>
</evidence>
<evidence type="ECO:0000313" key="9">
    <source>
        <dbReference type="EMBL" id="NDV62801.1"/>
    </source>
</evidence>
<dbReference type="Gene3D" id="1.20.1250.20">
    <property type="entry name" value="MFS general substrate transporter like domains"/>
    <property type="match status" value="1"/>
</dbReference>
<keyword evidence="5 8" id="KW-0812">Transmembrane</keyword>
<feature type="transmembrane region" description="Helical" evidence="8">
    <location>
        <begin position="119"/>
        <end position="142"/>
    </location>
</feature>
<dbReference type="InterPro" id="IPR039672">
    <property type="entry name" value="MFS_2"/>
</dbReference>
<dbReference type="PANTHER" id="PTHR11328">
    <property type="entry name" value="MAJOR FACILITATOR SUPERFAMILY DOMAIN-CONTAINING PROTEIN"/>
    <property type="match status" value="1"/>
</dbReference>
<dbReference type="InterPro" id="IPR018043">
    <property type="entry name" value="Na/Gal_symport_CS"/>
</dbReference>
<organism evidence="9 10">
    <name type="scientific">Oceanipulchritudo coccoides</name>
    <dbReference type="NCBI Taxonomy" id="2706888"/>
    <lineage>
        <taxon>Bacteria</taxon>
        <taxon>Pseudomonadati</taxon>
        <taxon>Verrucomicrobiota</taxon>
        <taxon>Opitutia</taxon>
        <taxon>Puniceicoccales</taxon>
        <taxon>Oceanipulchritudinaceae</taxon>
        <taxon>Oceanipulchritudo</taxon>
    </lineage>
</organism>
<dbReference type="EMBL" id="JAAGNX010000002">
    <property type="protein sequence ID" value="NDV62801.1"/>
    <property type="molecule type" value="Genomic_DNA"/>
</dbReference>
<feature type="transmembrane region" description="Helical" evidence="8">
    <location>
        <begin position="21"/>
        <end position="45"/>
    </location>
</feature>
<evidence type="ECO:0000256" key="2">
    <source>
        <dbReference type="ARBA" id="ARBA00009617"/>
    </source>
</evidence>
<evidence type="ECO:0000256" key="8">
    <source>
        <dbReference type="SAM" id="Phobius"/>
    </source>
</evidence>
<reference evidence="9 10" key="1">
    <citation type="submission" date="2020-02" db="EMBL/GenBank/DDBJ databases">
        <title>Albibacoteraceae fam. nov., the first described family within the subdivision 4 Verrucomicrobia.</title>
        <authorList>
            <person name="Xi F."/>
        </authorList>
    </citation>
    <scope>NUCLEOTIDE SEQUENCE [LARGE SCALE GENOMIC DNA]</scope>
    <source>
        <strain evidence="9 10">CK1056</strain>
    </source>
</reference>
<proteinExistence type="inferred from homology"/>
<feature type="transmembrane region" description="Helical" evidence="8">
    <location>
        <begin position="394"/>
        <end position="413"/>
    </location>
</feature>
<evidence type="ECO:0000256" key="6">
    <source>
        <dbReference type="ARBA" id="ARBA00022989"/>
    </source>
</evidence>
<comment type="subcellular location">
    <subcellularLocation>
        <location evidence="1">Cell membrane</location>
        <topology evidence="1">Multi-pass membrane protein</topology>
    </subcellularLocation>
</comment>
<name>A0A6B2M1C4_9BACT</name>
<feature type="transmembrane region" description="Helical" evidence="8">
    <location>
        <begin position="288"/>
        <end position="311"/>
    </location>
</feature>
<evidence type="ECO:0000256" key="7">
    <source>
        <dbReference type="ARBA" id="ARBA00023136"/>
    </source>
</evidence>
<dbReference type="Pfam" id="PF13347">
    <property type="entry name" value="MFS_2"/>
    <property type="match status" value="1"/>
</dbReference>
<dbReference type="SUPFAM" id="SSF103473">
    <property type="entry name" value="MFS general substrate transporter"/>
    <property type="match status" value="1"/>
</dbReference>
<dbReference type="GO" id="GO:0008643">
    <property type="term" value="P:carbohydrate transport"/>
    <property type="evidence" value="ECO:0007669"/>
    <property type="project" value="InterPro"/>
</dbReference>
<feature type="transmembrane region" description="Helical" evidence="8">
    <location>
        <begin position="90"/>
        <end position="107"/>
    </location>
</feature>
<feature type="transmembrane region" description="Helical" evidence="8">
    <location>
        <begin position="193"/>
        <end position="213"/>
    </location>
</feature>
<gene>
    <name evidence="9" type="ORF">G0Q06_10095</name>
</gene>
<feature type="transmembrane region" description="Helical" evidence="8">
    <location>
        <begin position="323"/>
        <end position="340"/>
    </location>
</feature>